<dbReference type="AlphaFoldDB" id="A0A369J6E7"/>
<organism evidence="1 2">
    <name type="scientific">Hypsizygus marmoreus</name>
    <name type="common">White beech mushroom</name>
    <name type="synonym">Agaricus marmoreus</name>
    <dbReference type="NCBI Taxonomy" id="39966"/>
    <lineage>
        <taxon>Eukaryota</taxon>
        <taxon>Fungi</taxon>
        <taxon>Dikarya</taxon>
        <taxon>Basidiomycota</taxon>
        <taxon>Agaricomycotina</taxon>
        <taxon>Agaricomycetes</taxon>
        <taxon>Agaricomycetidae</taxon>
        <taxon>Agaricales</taxon>
        <taxon>Tricholomatineae</taxon>
        <taxon>Lyophyllaceae</taxon>
        <taxon>Hypsizygus</taxon>
    </lineage>
</organism>
<evidence type="ECO:0000313" key="1">
    <source>
        <dbReference type="EMBL" id="RDB15975.1"/>
    </source>
</evidence>
<protein>
    <submittedName>
        <fullName evidence="1">Uncharacterized protein</fullName>
    </submittedName>
</protein>
<comment type="caution">
    <text evidence="1">The sequence shown here is derived from an EMBL/GenBank/DDBJ whole genome shotgun (WGS) entry which is preliminary data.</text>
</comment>
<accession>A0A369J6E7</accession>
<reference evidence="1" key="1">
    <citation type="submission" date="2018-04" db="EMBL/GenBank/DDBJ databases">
        <title>Whole genome sequencing of Hypsizygus marmoreus.</title>
        <authorList>
            <person name="Choi I.-G."/>
            <person name="Min B."/>
            <person name="Kim J.-G."/>
            <person name="Kim S."/>
            <person name="Oh Y.-L."/>
            <person name="Kong W.-S."/>
            <person name="Park H."/>
            <person name="Jeong J."/>
            <person name="Song E.-S."/>
        </authorList>
    </citation>
    <scope>NUCLEOTIDE SEQUENCE [LARGE SCALE GENOMIC DNA]</scope>
    <source>
        <strain evidence="1">51987-8</strain>
    </source>
</reference>
<keyword evidence="2" id="KW-1185">Reference proteome</keyword>
<dbReference type="InParanoid" id="A0A369J6E7"/>
<evidence type="ECO:0000313" key="2">
    <source>
        <dbReference type="Proteomes" id="UP000076154"/>
    </source>
</evidence>
<dbReference type="Proteomes" id="UP000076154">
    <property type="component" value="Unassembled WGS sequence"/>
</dbReference>
<dbReference type="EMBL" id="LUEZ02000137">
    <property type="protein sequence ID" value="RDB15975.1"/>
    <property type="molecule type" value="Genomic_DNA"/>
</dbReference>
<name>A0A369J6E7_HYPMA</name>
<sequence>MGANDAIYFRLRNQTLRGRFLQPVIFLQFVLPYRQRHRSLLSGIFNFTESQRVGRYREKLAFHPSDYPQLNEKPRLNFYNARAFTPSGRSSGSVHAAPLEKAVFRGSENQGATASGITHRGRRTDACIQACIMGRSGGPPFMFAKDHHHFSSFFLPTNASILPDHTSFSPAPLAHENSDYPFRNVHSHPNRLPCILSRALCLPKIVTTIPPLVESRSSRCGVARRSPSRSR</sequence>
<proteinExistence type="predicted"/>
<gene>
    <name evidence="1" type="ORF">Hypma_003516</name>
</gene>